<dbReference type="SUPFAM" id="SSF53098">
    <property type="entry name" value="Ribonuclease H-like"/>
    <property type="match status" value="1"/>
</dbReference>
<protein>
    <submittedName>
        <fullName evidence="1">Putative bacteriophage-like protein</fullName>
    </submittedName>
</protein>
<dbReference type="GO" id="GO:0003676">
    <property type="term" value="F:nucleic acid binding"/>
    <property type="evidence" value="ECO:0007669"/>
    <property type="project" value="InterPro"/>
</dbReference>
<accession>A0A1Y2KAE2</accession>
<name>A0A1Y2KAE2_9PROT</name>
<keyword evidence="2" id="KW-1185">Reference proteome</keyword>
<evidence type="ECO:0000313" key="2">
    <source>
        <dbReference type="Proteomes" id="UP000194003"/>
    </source>
</evidence>
<comment type="caution">
    <text evidence="1">The sequence shown here is derived from an EMBL/GenBank/DDBJ whole genome shotgun (WGS) entry which is preliminary data.</text>
</comment>
<dbReference type="STRING" id="1434232.MAIT1_04557"/>
<dbReference type="InterPro" id="IPR012337">
    <property type="entry name" value="RNaseH-like_sf"/>
</dbReference>
<dbReference type="InterPro" id="IPR036397">
    <property type="entry name" value="RNaseH_sf"/>
</dbReference>
<dbReference type="Proteomes" id="UP000194003">
    <property type="component" value="Unassembled WGS sequence"/>
</dbReference>
<organism evidence="1 2">
    <name type="scientific">Magnetofaba australis IT-1</name>
    <dbReference type="NCBI Taxonomy" id="1434232"/>
    <lineage>
        <taxon>Bacteria</taxon>
        <taxon>Pseudomonadati</taxon>
        <taxon>Pseudomonadota</taxon>
        <taxon>Magnetococcia</taxon>
        <taxon>Magnetococcales</taxon>
        <taxon>Magnetococcaceae</taxon>
        <taxon>Magnetofaba</taxon>
    </lineage>
</organism>
<dbReference type="EMBL" id="LVJN01000012">
    <property type="protein sequence ID" value="OSM07677.1"/>
    <property type="molecule type" value="Genomic_DNA"/>
</dbReference>
<gene>
    <name evidence="1" type="ORF">MAIT1_04557</name>
</gene>
<reference evidence="1 2" key="1">
    <citation type="journal article" date="2016" name="BMC Genomics">
        <title>Combined genomic and structural analyses of a cultured magnetotactic bacterium reveals its niche adaptation to a dynamic environment.</title>
        <authorList>
            <person name="Araujo A.C."/>
            <person name="Morillo V."/>
            <person name="Cypriano J."/>
            <person name="Teixeira L.C."/>
            <person name="Leao P."/>
            <person name="Lyra S."/>
            <person name="Almeida L.G."/>
            <person name="Bazylinski D.A."/>
            <person name="Vasconcellos A.T."/>
            <person name="Abreu F."/>
            <person name="Lins U."/>
        </authorList>
    </citation>
    <scope>NUCLEOTIDE SEQUENCE [LARGE SCALE GENOMIC DNA]</scope>
    <source>
        <strain evidence="1 2">IT-1</strain>
    </source>
</reference>
<sequence length="141" mass="15674">MWLPDAGITSGVEIFRHDRWQGGGMRFLRFKQWLTDIKNAAGTLDAIFYEEVRRHMGVDASHAYGGWLAILTAWCEHHQIPYEGVPVGVIKRHVTGRGNASKGLVMQGVQKLGYQPGDDNEADALALLHWAIRHRTAGGGQ</sequence>
<dbReference type="AlphaFoldDB" id="A0A1Y2KAE2"/>
<proteinExistence type="predicted"/>
<dbReference type="Gene3D" id="3.30.420.10">
    <property type="entry name" value="Ribonuclease H-like superfamily/Ribonuclease H"/>
    <property type="match status" value="1"/>
</dbReference>
<evidence type="ECO:0000313" key="1">
    <source>
        <dbReference type="EMBL" id="OSM07677.1"/>
    </source>
</evidence>